<feature type="non-terminal residue" evidence="1">
    <location>
        <position position="62"/>
    </location>
</feature>
<name>A0A2S9PYX4_9ACTN</name>
<protein>
    <submittedName>
        <fullName evidence="1">Uncharacterized protein</fullName>
    </submittedName>
</protein>
<dbReference type="EMBL" id="PVLV01000109">
    <property type="protein sequence ID" value="PRH79602.1"/>
    <property type="molecule type" value="Genomic_DNA"/>
</dbReference>
<dbReference type="AlphaFoldDB" id="A0A2S9PYX4"/>
<evidence type="ECO:0000313" key="1">
    <source>
        <dbReference type="EMBL" id="PRH79602.1"/>
    </source>
</evidence>
<sequence>MAAGLSVLRGRGALPRWVRAGVERAPRPLALVPDWTGSFMPDCARLLSHALGFSLYPGASVG</sequence>
<evidence type="ECO:0000313" key="2">
    <source>
        <dbReference type="Proteomes" id="UP000239322"/>
    </source>
</evidence>
<comment type="caution">
    <text evidence="1">The sequence shown here is derived from an EMBL/GenBank/DDBJ whole genome shotgun (WGS) entry which is preliminary data.</text>
</comment>
<gene>
    <name evidence="1" type="ORF">C6N75_08640</name>
</gene>
<proteinExistence type="predicted"/>
<dbReference type="Proteomes" id="UP000239322">
    <property type="component" value="Unassembled WGS sequence"/>
</dbReference>
<organism evidence="1 2">
    <name type="scientific">Streptomyces solincola</name>
    <dbReference type="NCBI Taxonomy" id="2100817"/>
    <lineage>
        <taxon>Bacteria</taxon>
        <taxon>Bacillati</taxon>
        <taxon>Actinomycetota</taxon>
        <taxon>Actinomycetes</taxon>
        <taxon>Kitasatosporales</taxon>
        <taxon>Streptomycetaceae</taxon>
        <taxon>Streptomyces</taxon>
    </lineage>
</organism>
<accession>A0A2S9PYX4</accession>
<reference evidence="1 2" key="1">
    <citation type="submission" date="2018-03" db="EMBL/GenBank/DDBJ databases">
        <title>Novel Streptomyces sp. from soil.</title>
        <authorList>
            <person name="Tan G.Y.A."/>
            <person name="Lee Z.Y."/>
        </authorList>
    </citation>
    <scope>NUCLEOTIDE SEQUENCE [LARGE SCALE GENOMIC DNA]</scope>
    <source>
        <strain evidence="1 2">ST5x</strain>
    </source>
</reference>
<keyword evidence="2" id="KW-1185">Reference proteome</keyword>